<dbReference type="InterPro" id="IPR014710">
    <property type="entry name" value="RmlC-like_jellyroll"/>
</dbReference>
<organism evidence="2 3">
    <name type="scientific">Empedobacter stercoris</name>
    <dbReference type="NCBI Taxonomy" id="1628248"/>
    <lineage>
        <taxon>Bacteria</taxon>
        <taxon>Pseudomonadati</taxon>
        <taxon>Bacteroidota</taxon>
        <taxon>Flavobacteriia</taxon>
        <taxon>Flavobacteriales</taxon>
        <taxon>Weeksellaceae</taxon>
        <taxon>Empedobacter</taxon>
    </lineage>
</organism>
<dbReference type="EMBL" id="JABFOQ010000004">
    <property type="protein sequence ID" value="NOJ74865.1"/>
    <property type="molecule type" value="Genomic_DNA"/>
</dbReference>
<feature type="domain" description="Cupin type-2" evidence="1">
    <location>
        <begin position="32"/>
        <end position="86"/>
    </location>
</feature>
<dbReference type="Gene3D" id="2.60.120.10">
    <property type="entry name" value="Jelly Rolls"/>
    <property type="match status" value="1"/>
</dbReference>
<protein>
    <submittedName>
        <fullName evidence="2">Cupin domain-containing protein</fullName>
    </submittedName>
</protein>
<accession>A0ABX1WJS9</accession>
<dbReference type="InterPro" id="IPR013096">
    <property type="entry name" value="Cupin_2"/>
</dbReference>
<keyword evidence="3" id="KW-1185">Reference proteome</keyword>
<gene>
    <name evidence="2" type="ORF">HMH06_03245</name>
</gene>
<dbReference type="RefSeq" id="WP_171622185.1">
    <property type="nucleotide sequence ID" value="NZ_JABFOQ010000004.1"/>
</dbReference>
<comment type="caution">
    <text evidence="2">The sequence shown here is derived from an EMBL/GenBank/DDBJ whole genome shotgun (WGS) entry which is preliminary data.</text>
</comment>
<evidence type="ECO:0000313" key="2">
    <source>
        <dbReference type="EMBL" id="NOJ74865.1"/>
    </source>
</evidence>
<name>A0ABX1WJS9_9FLAO</name>
<proteinExistence type="predicted"/>
<evidence type="ECO:0000313" key="3">
    <source>
        <dbReference type="Proteomes" id="UP000580344"/>
    </source>
</evidence>
<dbReference type="Pfam" id="PF07883">
    <property type="entry name" value="Cupin_2"/>
    <property type="match status" value="1"/>
</dbReference>
<reference evidence="2 3" key="1">
    <citation type="submission" date="2020-05" db="EMBL/GenBank/DDBJ databases">
        <title>Tigecycline resistant gene in Empedobacter stercoris.</title>
        <authorList>
            <person name="Chen Y."/>
            <person name="Cheng Y."/>
            <person name="Zhou K."/>
        </authorList>
    </citation>
    <scope>NUCLEOTIDE SEQUENCE [LARGE SCALE GENOMIC DNA]</scope>
    <source>
        <strain evidence="2 3">ES202</strain>
    </source>
</reference>
<dbReference type="InterPro" id="IPR011051">
    <property type="entry name" value="RmlC_Cupin_sf"/>
</dbReference>
<dbReference type="Proteomes" id="UP000580344">
    <property type="component" value="Unassembled WGS sequence"/>
</dbReference>
<sequence length="95" mass="10685">MNLEELHPQEKEVSATLLFKGEMGTSTAIRLEEKAILKEHITKTAALLVCVSGITTYEDEKGQQITLKQGDYISIEPHVKHWLNATCKSHLILLK</sequence>
<dbReference type="SUPFAM" id="SSF51182">
    <property type="entry name" value="RmlC-like cupins"/>
    <property type="match status" value="1"/>
</dbReference>
<evidence type="ECO:0000259" key="1">
    <source>
        <dbReference type="Pfam" id="PF07883"/>
    </source>
</evidence>